<comment type="caution">
    <text evidence="2">The sequence shown here is derived from an EMBL/GenBank/DDBJ whole genome shotgun (WGS) entry which is preliminary data.</text>
</comment>
<accession>A0A8B6C5U0</accession>
<protein>
    <submittedName>
        <fullName evidence="2">Uncharacterized protein</fullName>
    </submittedName>
</protein>
<dbReference type="Proteomes" id="UP000596742">
    <property type="component" value="Unassembled WGS sequence"/>
</dbReference>
<feature type="compositionally biased region" description="Basic and acidic residues" evidence="1">
    <location>
        <begin position="184"/>
        <end position="199"/>
    </location>
</feature>
<gene>
    <name evidence="2" type="ORF">MGAL_10B086790</name>
</gene>
<evidence type="ECO:0000256" key="1">
    <source>
        <dbReference type="SAM" id="MobiDB-lite"/>
    </source>
</evidence>
<feature type="compositionally biased region" description="Low complexity" evidence="1">
    <location>
        <begin position="139"/>
        <end position="149"/>
    </location>
</feature>
<proteinExistence type="predicted"/>
<evidence type="ECO:0000313" key="2">
    <source>
        <dbReference type="EMBL" id="VDI00413.1"/>
    </source>
</evidence>
<dbReference type="EMBL" id="UYJE01001231">
    <property type="protein sequence ID" value="VDI00413.1"/>
    <property type="molecule type" value="Genomic_DNA"/>
</dbReference>
<evidence type="ECO:0000313" key="3">
    <source>
        <dbReference type="Proteomes" id="UP000596742"/>
    </source>
</evidence>
<dbReference type="AlphaFoldDB" id="A0A8B6C5U0"/>
<organism evidence="2 3">
    <name type="scientific">Mytilus galloprovincialis</name>
    <name type="common">Mediterranean mussel</name>
    <dbReference type="NCBI Taxonomy" id="29158"/>
    <lineage>
        <taxon>Eukaryota</taxon>
        <taxon>Metazoa</taxon>
        <taxon>Spiralia</taxon>
        <taxon>Lophotrochozoa</taxon>
        <taxon>Mollusca</taxon>
        <taxon>Bivalvia</taxon>
        <taxon>Autobranchia</taxon>
        <taxon>Pteriomorphia</taxon>
        <taxon>Mytilida</taxon>
        <taxon>Mytiloidea</taxon>
        <taxon>Mytilidae</taxon>
        <taxon>Mytilinae</taxon>
        <taxon>Mytilus</taxon>
    </lineage>
</organism>
<name>A0A8B6C5U0_MYTGA</name>
<reference evidence="2" key="1">
    <citation type="submission" date="2018-11" db="EMBL/GenBank/DDBJ databases">
        <authorList>
            <person name="Alioto T."/>
            <person name="Alioto T."/>
        </authorList>
    </citation>
    <scope>NUCLEOTIDE SEQUENCE</scope>
</reference>
<dbReference type="OrthoDB" id="5974215at2759"/>
<keyword evidence="3" id="KW-1185">Reference proteome</keyword>
<feature type="compositionally biased region" description="Basic and acidic residues" evidence="1">
    <location>
        <begin position="116"/>
        <end position="135"/>
    </location>
</feature>
<sequence length="209" mass="22282">MAEEKTKLTRDGTMQVTAKEGIGYLESSGKETLLVMSGLKDPEPEPPAKKTKLAKGTTMVGTAKEADRLLGDNRPDADAMTRGQQKQIDAISKEAPSTPKKAKLAKAGTMVATAKEGADLLGKEKLGDTRQETKRKAPAAKPAMKKTTTMEKTIAEAAWTVPDINVEEGRKTRSQASGAAKPAIKRDGTMQKTAKEGKAFVKAGKKSKK</sequence>
<feature type="compositionally biased region" description="Basic and acidic residues" evidence="1">
    <location>
        <begin position="64"/>
        <end position="79"/>
    </location>
</feature>
<feature type="region of interest" description="Disordered" evidence="1">
    <location>
        <begin position="167"/>
        <end position="209"/>
    </location>
</feature>
<feature type="region of interest" description="Disordered" evidence="1">
    <location>
        <begin position="38"/>
        <end position="149"/>
    </location>
</feature>